<dbReference type="AlphaFoldDB" id="A0AAE0ET36"/>
<gene>
    <name evidence="5" type="ORF">CYMTET_52094</name>
</gene>
<proteinExistence type="inferred from homology"/>
<dbReference type="GO" id="GO:0000139">
    <property type="term" value="C:Golgi membrane"/>
    <property type="evidence" value="ECO:0007669"/>
    <property type="project" value="UniProtKB-SubCell"/>
</dbReference>
<evidence type="ECO:0000256" key="2">
    <source>
        <dbReference type="ARBA" id="ARBA00010271"/>
    </source>
</evidence>
<name>A0AAE0ET36_9CHLO</name>
<evidence type="ECO:0000256" key="1">
    <source>
        <dbReference type="ARBA" id="ARBA00004323"/>
    </source>
</evidence>
<accession>A0AAE0ET36</accession>
<dbReference type="GO" id="GO:0016757">
    <property type="term" value="F:glycosyltransferase activity"/>
    <property type="evidence" value="ECO:0007669"/>
    <property type="project" value="InterPro"/>
</dbReference>
<comment type="similarity">
    <text evidence="2">Belongs to the glycosyltransferase 47 family.</text>
</comment>
<organism evidence="5 6">
    <name type="scientific">Cymbomonas tetramitiformis</name>
    <dbReference type="NCBI Taxonomy" id="36881"/>
    <lineage>
        <taxon>Eukaryota</taxon>
        <taxon>Viridiplantae</taxon>
        <taxon>Chlorophyta</taxon>
        <taxon>Pyramimonadophyceae</taxon>
        <taxon>Pyramimonadales</taxon>
        <taxon>Pyramimonadaceae</taxon>
        <taxon>Cymbomonas</taxon>
    </lineage>
</organism>
<evidence type="ECO:0000313" key="6">
    <source>
        <dbReference type="Proteomes" id="UP001190700"/>
    </source>
</evidence>
<dbReference type="Pfam" id="PF03016">
    <property type="entry name" value="Exostosin_GT47"/>
    <property type="match status" value="1"/>
</dbReference>
<keyword evidence="3" id="KW-0333">Golgi apparatus</keyword>
<reference evidence="5 6" key="1">
    <citation type="journal article" date="2015" name="Genome Biol. Evol.">
        <title>Comparative Genomics of a Bacterivorous Green Alga Reveals Evolutionary Causalities and Consequences of Phago-Mixotrophic Mode of Nutrition.</title>
        <authorList>
            <person name="Burns J.A."/>
            <person name="Paasch A."/>
            <person name="Narechania A."/>
            <person name="Kim E."/>
        </authorList>
    </citation>
    <scope>NUCLEOTIDE SEQUENCE [LARGE SCALE GENOMIC DNA]</scope>
    <source>
        <strain evidence="5 6">PLY_AMNH</strain>
    </source>
</reference>
<dbReference type="EMBL" id="LGRX02034418">
    <property type="protein sequence ID" value="KAK3237865.1"/>
    <property type="molecule type" value="Genomic_DNA"/>
</dbReference>
<comment type="subcellular location">
    <subcellularLocation>
        <location evidence="1">Golgi apparatus membrane</location>
        <topology evidence="1">Single-pass type II membrane protein</topology>
    </subcellularLocation>
</comment>
<dbReference type="InterPro" id="IPR040911">
    <property type="entry name" value="Exostosin_GT47"/>
</dbReference>
<comment type="caution">
    <text evidence="5">The sequence shown here is derived from an EMBL/GenBank/DDBJ whole genome shotgun (WGS) entry which is preliminary data.</text>
</comment>
<sequence length="229" mass="26352">MVCTGGLGVAVSSYRSQDYVNTWKDIIMPGVSDSSLVKGTWKPMGKRKHLIFFRGKLHSKDTDPQGHEVKRPLELRQALARDLGKKTRGEILVTDAVTNSASYAEEMRDSVFCLCPRGGTPWTRRVFDALLTGCIPVVISDDIEFPFEDFLPYDKFTIKLSEEQVVKRQDYVESTLREIPQASLEQKLEQIREVREVFLYDKGHALNGILWQLHRKKRRFTHSSTNFWT</sequence>
<keyword evidence="6" id="KW-1185">Reference proteome</keyword>
<dbReference type="PANTHER" id="PTHR11062:SF281">
    <property type="entry name" value="EXOSTOSIN-LIKE 2"/>
    <property type="match status" value="1"/>
</dbReference>
<evidence type="ECO:0000256" key="3">
    <source>
        <dbReference type="ARBA" id="ARBA00023034"/>
    </source>
</evidence>
<evidence type="ECO:0000313" key="5">
    <source>
        <dbReference type="EMBL" id="KAK3237865.1"/>
    </source>
</evidence>
<protein>
    <recommendedName>
        <fullName evidence="4">Exostosin GT47 domain-containing protein</fullName>
    </recommendedName>
</protein>
<evidence type="ECO:0000259" key="4">
    <source>
        <dbReference type="Pfam" id="PF03016"/>
    </source>
</evidence>
<dbReference type="PANTHER" id="PTHR11062">
    <property type="entry name" value="EXOSTOSIN HEPARAN SULFATE GLYCOSYLTRANSFERASE -RELATED"/>
    <property type="match status" value="1"/>
</dbReference>
<dbReference type="InterPro" id="IPR004263">
    <property type="entry name" value="Exostosin"/>
</dbReference>
<dbReference type="Proteomes" id="UP001190700">
    <property type="component" value="Unassembled WGS sequence"/>
</dbReference>
<feature type="domain" description="Exostosin GT47" evidence="4">
    <location>
        <begin position="22"/>
        <end position="171"/>
    </location>
</feature>